<evidence type="ECO:0000256" key="2">
    <source>
        <dbReference type="ARBA" id="ARBA00023239"/>
    </source>
</evidence>
<keyword evidence="2" id="KW-0456">Lyase</keyword>
<dbReference type="CDD" id="cd06661">
    <property type="entry name" value="GGCT_like"/>
    <property type="match status" value="1"/>
</dbReference>
<proteinExistence type="predicted"/>
<dbReference type="STRING" id="1810919.A0A3D8QHK8"/>
<dbReference type="EC" id="4.3.2.9" evidence="1"/>
<dbReference type="Proteomes" id="UP000256690">
    <property type="component" value="Unassembled WGS sequence"/>
</dbReference>
<dbReference type="GO" id="GO:0003839">
    <property type="term" value="F:gamma-glutamylcyclotransferase activity"/>
    <property type="evidence" value="ECO:0007669"/>
    <property type="project" value="UniProtKB-EC"/>
</dbReference>
<gene>
    <name evidence="4" type="ORF">DSM5745_10757</name>
</gene>
<evidence type="ECO:0000256" key="3">
    <source>
        <dbReference type="SAM" id="MobiDB-lite"/>
    </source>
</evidence>
<evidence type="ECO:0000256" key="1">
    <source>
        <dbReference type="ARBA" id="ARBA00012346"/>
    </source>
</evidence>
<dbReference type="Gene3D" id="3.10.490.10">
    <property type="entry name" value="Gamma-glutamyl cyclotransferase-like"/>
    <property type="match status" value="1"/>
</dbReference>
<dbReference type="PANTHER" id="PTHR12935:SF0">
    <property type="entry name" value="GAMMA-GLUTAMYLCYCLOTRANSFERASE"/>
    <property type="match status" value="1"/>
</dbReference>
<comment type="caution">
    <text evidence="4">The sequence shown here is derived from an EMBL/GenBank/DDBJ whole genome shotgun (WGS) entry which is preliminary data.</text>
</comment>
<dbReference type="InterPro" id="IPR036568">
    <property type="entry name" value="GGCT-like_sf"/>
</dbReference>
<feature type="region of interest" description="Disordered" evidence="3">
    <location>
        <begin position="1"/>
        <end position="39"/>
    </location>
</feature>
<evidence type="ECO:0000313" key="5">
    <source>
        <dbReference type="Proteomes" id="UP000256690"/>
    </source>
</evidence>
<organism evidence="4 5">
    <name type="scientific">Aspergillus mulundensis</name>
    <dbReference type="NCBI Taxonomy" id="1810919"/>
    <lineage>
        <taxon>Eukaryota</taxon>
        <taxon>Fungi</taxon>
        <taxon>Dikarya</taxon>
        <taxon>Ascomycota</taxon>
        <taxon>Pezizomycotina</taxon>
        <taxon>Eurotiomycetes</taxon>
        <taxon>Eurotiomycetidae</taxon>
        <taxon>Eurotiales</taxon>
        <taxon>Aspergillaceae</taxon>
        <taxon>Aspergillus</taxon>
        <taxon>Aspergillus subgen. Nidulantes</taxon>
    </lineage>
</organism>
<accession>A0A3D8QHK8</accession>
<evidence type="ECO:0000313" key="4">
    <source>
        <dbReference type="EMBL" id="RDW61259.1"/>
    </source>
</evidence>
<dbReference type="SUPFAM" id="SSF110857">
    <property type="entry name" value="Gamma-glutamyl cyclotransferase-like"/>
    <property type="match status" value="1"/>
</dbReference>
<dbReference type="OrthoDB" id="2924818at2759"/>
<dbReference type="InterPro" id="IPR013024">
    <property type="entry name" value="GGCT-like"/>
</dbReference>
<dbReference type="GeneID" id="38121127"/>
<keyword evidence="5" id="KW-1185">Reference proteome</keyword>
<dbReference type="InterPro" id="IPR017939">
    <property type="entry name" value="G-Glutamylcylcotransferase"/>
</dbReference>
<dbReference type="PANTHER" id="PTHR12935">
    <property type="entry name" value="GAMMA-GLUTAMYLCYCLOTRANSFERASE"/>
    <property type="match status" value="1"/>
</dbReference>
<sequence>MHLQQDQSRDGSIPSSISTTTAAVDSPAPQTSLDARPQKDLSKPKHLYFAYGSNLSPTQMRMRCIHNPTLSGHPVALATLDSWRWLICQAGYANVVSPAGLRVGSQIDGGDDVPQSISKSIPHGGVYGVLYEMSAEDERVLDGYEGVHHSAGDSKQGDKVPLGIRQKEQGDGDYNKWYVDARVVEWLDEGYRERNGLEGVGGNVRVLVYVDEERVKVGKPKEEYIPRMNRAIREAVELGFPVDWAEEVIGPNCLF</sequence>
<reference evidence="4 5" key="1">
    <citation type="journal article" date="2018" name="IMA Fungus">
        <title>IMA Genome-F 9: Draft genome sequence of Annulohypoxylon stygium, Aspergillus mulundensis, Berkeleyomyces basicola (syn. Thielaviopsis basicola), Ceratocystis smalleyi, two Cercospora beticola strains, Coleophoma cylindrospora, Fusarium fracticaudum, Phialophora cf. hyalina, and Morchella septimelata.</title>
        <authorList>
            <person name="Wingfield B.D."/>
            <person name="Bills G.F."/>
            <person name="Dong Y."/>
            <person name="Huang W."/>
            <person name="Nel W.J."/>
            <person name="Swalarsk-Parry B.S."/>
            <person name="Vaghefi N."/>
            <person name="Wilken P.M."/>
            <person name="An Z."/>
            <person name="de Beer Z.W."/>
            <person name="De Vos L."/>
            <person name="Chen L."/>
            <person name="Duong T.A."/>
            <person name="Gao Y."/>
            <person name="Hammerbacher A."/>
            <person name="Kikkert J.R."/>
            <person name="Li Y."/>
            <person name="Li H."/>
            <person name="Li K."/>
            <person name="Li Q."/>
            <person name="Liu X."/>
            <person name="Ma X."/>
            <person name="Naidoo K."/>
            <person name="Pethybridge S.J."/>
            <person name="Sun J."/>
            <person name="Steenkamp E.T."/>
            <person name="van der Nest M.A."/>
            <person name="van Wyk S."/>
            <person name="Wingfield M.J."/>
            <person name="Xiong C."/>
            <person name="Yue Q."/>
            <person name="Zhang X."/>
        </authorList>
    </citation>
    <scope>NUCLEOTIDE SEQUENCE [LARGE SCALE GENOMIC DNA]</scope>
    <source>
        <strain evidence="4 5">DSM 5745</strain>
    </source>
</reference>
<feature type="compositionally biased region" description="Low complexity" evidence="3">
    <location>
        <begin position="12"/>
        <end position="21"/>
    </location>
</feature>
<dbReference type="EMBL" id="PVWQ01000017">
    <property type="protein sequence ID" value="RDW61259.1"/>
    <property type="molecule type" value="Genomic_DNA"/>
</dbReference>
<protein>
    <recommendedName>
        <fullName evidence="1">gamma-glutamylcyclotransferase</fullName>
        <ecNumber evidence="1">4.3.2.9</ecNumber>
    </recommendedName>
</protein>
<dbReference type="AlphaFoldDB" id="A0A3D8QHK8"/>
<name>A0A3D8QHK8_9EURO</name>
<dbReference type="RefSeq" id="XP_026598791.1">
    <property type="nucleotide sequence ID" value="XM_026752773.1"/>
</dbReference>